<gene>
    <name evidence="6" type="ORF">HX830_21700</name>
</gene>
<comment type="caution">
    <text evidence="6">The sequence shown here is derived from an EMBL/GenBank/DDBJ whole genome shotgun (WGS) entry which is preliminary data.</text>
</comment>
<comment type="similarity">
    <text evidence="3">Belongs to the glycosyl hydrolase 5 (cellulase A) family.</text>
</comment>
<dbReference type="InterPro" id="IPR017853">
    <property type="entry name" value="GH"/>
</dbReference>
<dbReference type="Proteomes" id="UP000522864">
    <property type="component" value="Unassembled WGS sequence"/>
</dbReference>
<evidence type="ECO:0000256" key="1">
    <source>
        <dbReference type="ARBA" id="ARBA00022801"/>
    </source>
</evidence>
<feature type="domain" description="Glycoside hydrolase family 5" evidence="5">
    <location>
        <begin position="45"/>
        <end position="287"/>
    </location>
</feature>
<dbReference type="GO" id="GO:0000272">
    <property type="term" value="P:polysaccharide catabolic process"/>
    <property type="evidence" value="ECO:0007669"/>
    <property type="project" value="InterPro"/>
</dbReference>
<dbReference type="Pfam" id="PF00150">
    <property type="entry name" value="Cellulase"/>
    <property type="match status" value="1"/>
</dbReference>
<keyword evidence="1 3" id="KW-0378">Hydrolase</keyword>
<proteinExistence type="inferred from homology"/>
<keyword evidence="4" id="KW-0732">Signal</keyword>
<evidence type="ECO:0000313" key="6">
    <source>
        <dbReference type="EMBL" id="NWB87485.1"/>
    </source>
</evidence>
<dbReference type="InterPro" id="IPR001547">
    <property type="entry name" value="Glyco_hydro_5"/>
</dbReference>
<dbReference type="InterPro" id="IPR051923">
    <property type="entry name" value="Glycosyl_Hydrolase_39"/>
</dbReference>
<dbReference type="GO" id="GO:0004553">
    <property type="term" value="F:hydrolase activity, hydrolyzing O-glycosyl compounds"/>
    <property type="evidence" value="ECO:0007669"/>
    <property type="project" value="InterPro"/>
</dbReference>
<dbReference type="AlphaFoldDB" id="A0A7Y7WTK3"/>
<keyword evidence="2 3" id="KW-0326">Glycosidase</keyword>
<dbReference type="PANTHER" id="PTHR12631:SF10">
    <property type="entry name" value="BETA-XYLOSIDASE-LIKE PROTEIN-RELATED"/>
    <property type="match status" value="1"/>
</dbReference>
<protein>
    <submittedName>
        <fullName evidence="6">Cellulase family glycosylhydrolase</fullName>
    </submittedName>
</protein>
<dbReference type="Gene3D" id="3.20.20.80">
    <property type="entry name" value="Glycosidases"/>
    <property type="match status" value="1"/>
</dbReference>
<dbReference type="SUPFAM" id="SSF51445">
    <property type="entry name" value="(Trans)glycosidases"/>
    <property type="match status" value="1"/>
</dbReference>
<reference evidence="6 7" key="1">
    <citation type="submission" date="2020-04" db="EMBL/GenBank/DDBJ databases">
        <title>Molecular characterization of pseudomonads from Agaricus bisporus reveal novel blotch 2 pathogens in Western Europe.</title>
        <authorList>
            <person name="Taparia T."/>
            <person name="Krijger M."/>
            <person name="Haynes E."/>
            <person name="Elpinstone J.G."/>
            <person name="Noble R."/>
            <person name="Van Der Wolf J."/>
        </authorList>
    </citation>
    <scope>NUCLEOTIDE SEQUENCE [LARGE SCALE GENOMIC DNA]</scope>
    <source>
        <strain evidence="6 7">G9001</strain>
    </source>
</reference>
<evidence type="ECO:0000313" key="7">
    <source>
        <dbReference type="Proteomes" id="UP000522864"/>
    </source>
</evidence>
<organism evidence="6 7">
    <name type="scientific">Pseudomonas gingeri</name>
    <dbReference type="NCBI Taxonomy" id="117681"/>
    <lineage>
        <taxon>Bacteria</taxon>
        <taxon>Pseudomonadati</taxon>
        <taxon>Pseudomonadota</taxon>
        <taxon>Gammaproteobacteria</taxon>
        <taxon>Pseudomonadales</taxon>
        <taxon>Pseudomonadaceae</taxon>
        <taxon>Pseudomonas</taxon>
    </lineage>
</organism>
<dbReference type="PANTHER" id="PTHR12631">
    <property type="entry name" value="ALPHA-L-IDURONIDASE"/>
    <property type="match status" value="1"/>
</dbReference>
<feature type="signal peptide" evidence="4">
    <location>
        <begin position="1"/>
        <end position="30"/>
    </location>
</feature>
<accession>A0A7Y7WTK3</accession>
<name>A0A7Y7WTK3_9PSED</name>
<evidence type="ECO:0000259" key="5">
    <source>
        <dbReference type="Pfam" id="PF00150"/>
    </source>
</evidence>
<evidence type="ECO:0000256" key="2">
    <source>
        <dbReference type="ARBA" id="ARBA00023295"/>
    </source>
</evidence>
<evidence type="ECO:0000256" key="4">
    <source>
        <dbReference type="SAM" id="SignalP"/>
    </source>
</evidence>
<sequence length="441" mass="48825">MWRRAFLWFPALLLMALAVSLIPWSPQVAAQTTLKAPRAVEWKNFLGVNAQFQYFDPDIYQKQMTQLDALGLNWVRLTLHWFIIEPEQGAFQFSELDAAMAAMKSHGYNTVAYLVGSPPFASSAPAGTPSSDQYPPTDFKLFASRMVTLAQRYPQVSTWQVWNEPNIIWRPKEDPAAYYQMLSTTADAIRTQVPGKAIATAGVAYFGQMHSTPGLMLDALLGQGLAGQNIIAAYHPYTQFPEGDDAAAQDFLLRGNAMNSDLHGKGVTQVWATEWGWSSYDGPKEMQALIGVDGQADYTLRRLALMSAMDYQRIFLFNLSDLDQRTTPRDQHYGLLDLNGEPKPVYNALKNFLTVTGPALQPADAPSSSNAPADLYNITWTRNDGAHVWMFWSASGQSLQLPGVTQAALFDPLTGTQTTLSDSTAITVPLKTSLQLLVWTP</sequence>
<dbReference type="RefSeq" id="WP_152737307.1">
    <property type="nucleotide sequence ID" value="NZ_JACAQA010000018.1"/>
</dbReference>
<feature type="chain" id="PRO_5030867855" evidence="4">
    <location>
        <begin position="31"/>
        <end position="441"/>
    </location>
</feature>
<dbReference type="EMBL" id="JACAQA010000018">
    <property type="protein sequence ID" value="NWB87485.1"/>
    <property type="molecule type" value="Genomic_DNA"/>
</dbReference>
<evidence type="ECO:0000256" key="3">
    <source>
        <dbReference type="RuleBase" id="RU361153"/>
    </source>
</evidence>